<evidence type="ECO:0000313" key="2">
    <source>
        <dbReference type="EMBL" id="AGY57635.1"/>
    </source>
</evidence>
<feature type="domain" description="HTH cro/C1-type" evidence="1">
    <location>
        <begin position="81"/>
        <end position="120"/>
    </location>
</feature>
<name>U5QIW7_GLOK1</name>
<dbReference type="OrthoDB" id="582735at2"/>
<accession>U5QIW7</accession>
<evidence type="ECO:0000259" key="1">
    <source>
        <dbReference type="Pfam" id="PF01381"/>
    </source>
</evidence>
<gene>
    <name evidence="2" type="ORF">GKIL_1389</name>
</gene>
<dbReference type="Proteomes" id="UP000017396">
    <property type="component" value="Chromosome"/>
</dbReference>
<dbReference type="InterPro" id="IPR010982">
    <property type="entry name" value="Lambda_DNA-bd_dom_sf"/>
</dbReference>
<sequence>MQTIPSGRENWISRRRASTGTSLLSDLVTARVAGNSHGAALSASYRWVQKHWASSADIADFMTSIITEGSPPIEKLRRVRDLLSPGMSNLAAIFGVSRQTIYNWLNGEQPRREHISKLEDLVQATDIISRAGIPITGALLKRPVLNGKSLLETAQIGGSAQEAARRLVQLVSREVEQRQRLAERFAGRKVISPPPEADFPAENDIE</sequence>
<dbReference type="EMBL" id="CP003587">
    <property type="protein sequence ID" value="AGY57635.1"/>
    <property type="molecule type" value="Genomic_DNA"/>
</dbReference>
<evidence type="ECO:0000313" key="3">
    <source>
        <dbReference type="Proteomes" id="UP000017396"/>
    </source>
</evidence>
<protein>
    <submittedName>
        <fullName evidence="2">Repressor protein from prophage</fullName>
    </submittedName>
</protein>
<dbReference type="STRING" id="1183438.GKIL_1389"/>
<reference evidence="2 3" key="1">
    <citation type="journal article" date="2013" name="PLoS ONE">
        <title>Cultivation and Complete Genome Sequencing of Gloeobacter kilaueensis sp. nov., from a Lava Cave in Kilauea Caldera, Hawai'i.</title>
        <authorList>
            <person name="Saw J.H."/>
            <person name="Schatz M."/>
            <person name="Brown M.V."/>
            <person name="Kunkel D.D."/>
            <person name="Foster J.S."/>
            <person name="Shick H."/>
            <person name="Christensen S."/>
            <person name="Hou S."/>
            <person name="Wan X."/>
            <person name="Donachie S.P."/>
        </authorList>
    </citation>
    <scope>NUCLEOTIDE SEQUENCE [LARGE SCALE GENOMIC DNA]</scope>
    <source>
        <strain evidence="3">JS</strain>
    </source>
</reference>
<dbReference type="Pfam" id="PF01381">
    <property type="entry name" value="HTH_3"/>
    <property type="match status" value="1"/>
</dbReference>
<organism evidence="2 3">
    <name type="scientific">Gloeobacter kilaueensis (strain ATCC BAA-2537 / CCAP 1431/1 / ULC 316 / JS1)</name>
    <dbReference type="NCBI Taxonomy" id="1183438"/>
    <lineage>
        <taxon>Bacteria</taxon>
        <taxon>Bacillati</taxon>
        <taxon>Cyanobacteriota</taxon>
        <taxon>Cyanophyceae</taxon>
        <taxon>Gloeobacterales</taxon>
        <taxon>Gloeobacteraceae</taxon>
        <taxon>Gloeobacter</taxon>
    </lineage>
</organism>
<dbReference type="GO" id="GO:0003677">
    <property type="term" value="F:DNA binding"/>
    <property type="evidence" value="ECO:0007669"/>
    <property type="project" value="InterPro"/>
</dbReference>
<dbReference type="KEGG" id="glj:GKIL_1389"/>
<dbReference type="InterPro" id="IPR001387">
    <property type="entry name" value="Cro/C1-type_HTH"/>
</dbReference>
<dbReference type="AlphaFoldDB" id="U5QIW7"/>
<dbReference type="eggNOG" id="ENOG50311QU">
    <property type="taxonomic scope" value="Bacteria"/>
</dbReference>
<proteinExistence type="predicted"/>
<dbReference type="SUPFAM" id="SSF47413">
    <property type="entry name" value="lambda repressor-like DNA-binding domains"/>
    <property type="match status" value="1"/>
</dbReference>
<keyword evidence="3" id="KW-1185">Reference proteome</keyword>
<dbReference type="HOGENOM" id="CLU_112311_0_0_3"/>